<proteinExistence type="predicted"/>
<reference evidence="1" key="1">
    <citation type="journal article" date="2023" name="bioRxiv">
        <title>Improved chromosome-level genome assembly for marigold (Tagetes erecta).</title>
        <authorList>
            <person name="Jiang F."/>
            <person name="Yuan L."/>
            <person name="Wang S."/>
            <person name="Wang H."/>
            <person name="Xu D."/>
            <person name="Wang A."/>
            <person name="Fan W."/>
        </authorList>
    </citation>
    <scope>NUCLEOTIDE SEQUENCE</scope>
    <source>
        <strain evidence="1">WSJ</strain>
        <tissue evidence="1">Leaf</tissue>
    </source>
</reference>
<dbReference type="EMBL" id="JAUHHV010000004">
    <property type="protein sequence ID" value="KAK1425972.1"/>
    <property type="molecule type" value="Genomic_DNA"/>
</dbReference>
<accession>A0AAD8NYU5</accession>
<evidence type="ECO:0000313" key="2">
    <source>
        <dbReference type="Proteomes" id="UP001229421"/>
    </source>
</evidence>
<keyword evidence="2" id="KW-1185">Reference proteome</keyword>
<dbReference type="Proteomes" id="UP001229421">
    <property type="component" value="Unassembled WGS sequence"/>
</dbReference>
<evidence type="ECO:0000313" key="1">
    <source>
        <dbReference type="EMBL" id="KAK1425972.1"/>
    </source>
</evidence>
<sequence>MSFSYERDLFPPALKIFYFTFHFPPSSIPSRQPAPPLPPSSIDIFTCTTSRAAPRIHLSRRSSSPPLPPLLATTNTTFTYEAPQLLEHLNHNTISQVSPSFFSPSIDFSV</sequence>
<name>A0AAD8NYU5_TARER</name>
<dbReference type="AlphaFoldDB" id="A0AAD8NYU5"/>
<protein>
    <submittedName>
        <fullName evidence="1">Uncharacterized protein</fullName>
    </submittedName>
</protein>
<organism evidence="1 2">
    <name type="scientific">Tagetes erecta</name>
    <name type="common">African marigold</name>
    <dbReference type="NCBI Taxonomy" id="13708"/>
    <lineage>
        <taxon>Eukaryota</taxon>
        <taxon>Viridiplantae</taxon>
        <taxon>Streptophyta</taxon>
        <taxon>Embryophyta</taxon>
        <taxon>Tracheophyta</taxon>
        <taxon>Spermatophyta</taxon>
        <taxon>Magnoliopsida</taxon>
        <taxon>eudicotyledons</taxon>
        <taxon>Gunneridae</taxon>
        <taxon>Pentapetalae</taxon>
        <taxon>asterids</taxon>
        <taxon>campanulids</taxon>
        <taxon>Asterales</taxon>
        <taxon>Asteraceae</taxon>
        <taxon>Asteroideae</taxon>
        <taxon>Heliantheae alliance</taxon>
        <taxon>Tageteae</taxon>
        <taxon>Tagetes</taxon>
    </lineage>
</organism>
<gene>
    <name evidence="1" type="ORF">QVD17_14639</name>
</gene>
<comment type="caution">
    <text evidence="1">The sequence shown here is derived from an EMBL/GenBank/DDBJ whole genome shotgun (WGS) entry which is preliminary data.</text>
</comment>